<dbReference type="EMBL" id="MU006223">
    <property type="protein sequence ID" value="KAF2827842.1"/>
    <property type="molecule type" value="Genomic_DNA"/>
</dbReference>
<dbReference type="InterPro" id="IPR010730">
    <property type="entry name" value="HET"/>
</dbReference>
<dbReference type="PANTHER" id="PTHR24148:SF73">
    <property type="entry name" value="HET DOMAIN PROTEIN (AFU_ORTHOLOGUE AFUA_8G01020)"/>
    <property type="match status" value="1"/>
</dbReference>
<keyword evidence="3" id="KW-1185">Reference proteome</keyword>
<protein>
    <recommendedName>
        <fullName evidence="1">Heterokaryon incompatibility domain-containing protein</fullName>
    </recommendedName>
</protein>
<gene>
    <name evidence="2" type="ORF">CC86DRAFT_289559</name>
</gene>
<dbReference type="PANTHER" id="PTHR24148">
    <property type="entry name" value="ANKYRIN REPEAT DOMAIN-CONTAINING PROTEIN 39 HOMOLOG-RELATED"/>
    <property type="match status" value="1"/>
</dbReference>
<organism evidence="2 3">
    <name type="scientific">Ophiobolus disseminans</name>
    <dbReference type="NCBI Taxonomy" id="1469910"/>
    <lineage>
        <taxon>Eukaryota</taxon>
        <taxon>Fungi</taxon>
        <taxon>Dikarya</taxon>
        <taxon>Ascomycota</taxon>
        <taxon>Pezizomycotina</taxon>
        <taxon>Dothideomycetes</taxon>
        <taxon>Pleosporomycetidae</taxon>
        <taxon>Pleosporales</taxon>
        <taxon>Pleosporineae</taxon>
        <taxon>Phaeosphaeriaceae</taxon>
        <taxon>Ophiobolus</taxon>
    </lineage>
</organism>
<dbReference type="Pfam" id="PF06985">
    <property type="entry name" value="HET"/>
    <property type="match status" value="1"/>
</dbReference>
<evidence type="ECO:0000313" key="2">
    <source>
        <dbReference type="EMBL" id="KAF2827842.1"/>
    </source>
</evidence>
<accession>A0A6A7A3E6</accession>
<evidence type="ECO:0000313" key="3">
    <source>
        <dbReference type="Proteomes" id="UP000799424"/>
    </source>
</evidence>
<dbReference type="InterPro" id="IPR052895">
    <property type="entry name" value="HetReg/Transcr_Mod"/>
</dbReference>
<reference evidence="2" key="1">
    <citation type="journal article" date="2020" name="Stud. Mycol.">
        <title>101 Dothideomycetes genomes: a test case for predicting lifestyles and emergence of pathogens.</title>
        <authorList>
            <person name="Haridas S."/>
            <person name="Albert R."/>
            <person name="Binder M."/>
            <person name="Bloem J."/>
            <person name="Labutti K."/>
            <person name="Salamov A."/>
            <person name="Andreopoulos B."/>
            <person name="Baker S."/>
            <person name="Barry K."/>
            <person name="Bills G."/>
            <person name="Bluhm B."/>
            <person name="Cannon C."/>
            <person name="Castanera R."/>
            <person name="Culley D."/>
            <person name="Daum C."/>
            <person name="Ezra D."/>
            <person name="Gonzalez J."/>
            <person name="Henrissat B."/>
            <person name="Kuo A."/>
            <person name="Liang C."/>
            <person name="Lipzen A."/>
            <person name="Lutzoni F."/>
            <person name="Magnuson J."/>
            <person name="Mondo S."/>
            <person name="Nolan M."/>
            <person name="Ohm R."/>
            <person name="Pangilinan J."/>
            <person name="Park H.-J."/>
            <person name="Ramirez L."/>
            <person name="Alfaro M."/>
            <person name="Sun H."/>
            <person name="Tritt A."/>
            <person name="Yoshinaga Y."/>
            <person name="Zwiers L.-H."/>
            <person name="Turgeon B."/>
            <person name="Goodwin S."/>
            <person name="Spatafora J."/>
            <person name="Crous P."/>
            <person name="Grigoriev I."/>
        </authorList>
    </citation>
    <scope>NUCLEOTIDE SEQUENCE</scope>
    <source>
        <strain evidence="2">CBS 113818</strain>
    </source>
</reference>
<proteinExistence type="predicted"/>
<evidence type="ECO:0000259" key="1">
    <source>
        <dbReference type="Pfam" id="PF06985"/>
    </source>
</evidence>
<dbReference type="AlphaFoldDB" id="A0A6A7A3E6"/>
<dbReference type="OrthoDB" id="3553147at2759"/>
<feature type="domain" description="Heterokaryon incompatibility" evidence="1">
    <location>
        <begin position="70"/>
        <end position="203"/>
    </location>
</feature>
<dbReference type="Proteomes" id="UP000799424">
    <property type="component" value="Unassembled WGS sequence"/>
</dbReference>
<sequence>MARLTPHKTKLWEARDAALTVSFEDIYIYNHPIRGSSEIRLLTLIPSKSEVSELEAHLCVVSLQPTPPEYEALSYVWKEQPEYSPFADLEPWPLRLGTSRFMISRCLANILFHLRDRYQPRMLWIDAICIDQASAVEKNHQVRQMCNIYSMARRVIIWLGETVYKKEDIFAEKHRLRQEFLYGPPLRIKREFWSRTWWSRIWYVA</sequence>
<name>A0A6A7A3E6_9PLEO</name>